<comment type="function">
    <text evidence="2 7">Hydrolysis of 6-phosphogluconolactone to 6-phosphogluconate.</text>
</comment>
<dbReference type="STRING" id="324925.Ppha_2482"/>
<dbReference type="RefSeq" id="WP_012509139.1">
    <property type="nucleotide sequence ID" value="NC_011060.1"/>
</dbReference>
<comment type="similarity">
    <text evidence="4 7">Belongs to the glucosamine/galactosamine-6-phosphate isomerase family. 6-phosphogluconolactonase subfamily.</text>
</comment>
<dbReference type="AlphaFoldDB" id="B4SF86"/>
<dbReference type="Pfam" id="PF01182">
    <property type="entry name" value="Glucosamine_iso"/>
    <property type="match status" value="1"/>
</dbReference>
<sequence>MKEPFRQFLRFIENNSGTPLHLTTRNPLLVALMQPMKQADRKFFFSGSEQEITEHAAALIVAEAYRALADHGRFSLVLAGGNSPRLLYQQLAHGVSTEILERYALAMPDGSSECKQSLHFLPQKTWLFQGDERCLPPDHPDSNYRMIRETLLGQSGIAGNHLFRMAGEMADPDAAAREYEAAIHSFFFSEKSLSPQQLPPFDLILLGLGEDGHTASLFPDNPEALQESGKWVVALNAPQAKPPGMRLTLTLPVINHARNILFFTPGNKKGELAKTIFLEEEQSVPASLVKPEQGRLYWFAAQL</sequence>
<evidence type="ECO:0000256" key="2">
    <source>
        <dbReference type="ARBA" id="ARBA00002681"/>
    </source>
</evidence>
<evidence type="ECO:0000259" key="8">
    <source>
        <dbReference type="Pfam" id="PF01182"/>
    </source>
</evidence>
<keyword evidence="10" id="KW-1185">Reference proteome</keyword>
<reference evidence="9 10" key="1">
    <citation type="submission" date="2008-06" db="EMBL/GenBank/DDBJ databases">
        <title>Complete sequence of Pelodictyon phaeoclathratiforme BU-1.</title>
        <authorList>
            <consortium name="US DOE Joint Genome Institute"/>
            <person name="Lucas S."/>
            <person name="Copeland A."/>
            <person name="Lapidus A."/>
            <person name="Glavina del Rio T."/>
            <person name="Dalin E."/>
            <person name="Tice H."/>
            <person name="Bruce D."/>
            <person name="Goodwin L."/>
            <person name="Pitluck S."/>
            <person name="Schmutz J."/>
            <person name="Larimer F."/>
            <person name="Land M."/>
            <person name="Hauser L."/>
            <person name="Kyrpides N."/>
            <person name="Mikhailova N."/>
            <person name="Liu Z."/>
            <person name="Li T."/>
            <person name="Zhao F."/>
            <person name="Overmann J."/>
            <person name="Bryant D.A."/>
            <person name="Richardson P."/>
        </authorList>
    </citation>
    <scope>NUCLEOTIDE SEQUENCE [LARGE SCALE GENOMIC DNA]</scope>
    <source>
        <strain evidence="10">DSM 5477 / BU-1</strain>
    </source>
</reference>
<evidence type="ECO:0000256" key="6">
    <source>
        <dbReference type="ARBA" id="ARBA00020337"/>
    </source>
</evidence>
<dbReference type="PANTHER" id="PTHR11054:SF0">
    <property type="entry name" value="6-PHOSPHOGLUCONOLACTONASE"/>
    <property type="match status" value="1"/>
</dbReference>
<name>B4SF86_PELPB</name>
<dbReference type="EC" id="3.1.1.31" evidence="5 7"/>
<dbReference type="UniPathway" id="UPA00115">
    <property type="reaction ID" value="UER00409"/>
</dbReference>
<dbReference type="EMBL" id="CP001110">
    <property type="protein sequence ID" value="ACF44665.1"/>
    <property type="molecule type" value="Genomic_DNA"/>
</dbReference>
<protein>
    <recommendedName>
        <fullName evidence="6 7">6-phosphogluconolactonase</fullName>
        <shortName evidence="7">6PGL</shortName>
        <ecNumber evidence="5 7">3.1.1.31</ecNumber>
    </recommendedName>
</protein>
<dbReference type="PANTHER" id="PTHR11054">
    <property type="entry name" value="6-PHOSPHOGLUCONOLACTONASE"/>
    <property type="match status" value="1"/>
</dbReference>
<comment type="catalytic activity">
    <reaction evidence="1 7">
        <text>6-phospho-D-glucono-1,5-lactone + H2O = 6-phospho-D-gluconate + H(+)</text>
        <dbReference type="Rhea" id="RHEA:12556"/>
        <dbReference type="ChEBI" id="CHEBI:15377"/>
        <dbReference type="ChEBI" id="CHEBI:15378"/>
        <dbReference type="ChEBI" id="CHEBI:57955"/>
        <dbReference type="ChEBI" id="CHEBI:58759"/>
        <dbReference type="EC" id="3.1.1.31"/>
    </reaction>
</comment>
<dbReference type="eggNOG" id="COG0363">
    <property type="taxonomic scope" value="Bacteria"/>
</dbReference>
<dbReference type="InterPro" id="IPR005900">
    <property type="entry name" value="6-phosphogluconolactonase_DevB"/>
</dbReference>
<evidence type="ECO:0000256" key="1">
    <source>
        <dbReference type="ARBA" id="ARBA00000832"/>
    </source>
</evidence>
<dbReference type="NCBIfam" id="TIGR01198">
    <property type="entry name" value="pgl"/>
    <property type="match status" value="1"/>
</dbReference>
<accession>B4SF86</accession>
<gene>
    <name evidence="7" type="primary">pgl</name>
    <name evidence="9" type="ordered locus">Ppha_2482</name>
</gene>
<dbReference type="GO" id="GO:0006098">
    <property type="term" value="P:pentose-phosphate shunt"/>
    <property type="evidence" value="ECO:0007669"/>
    <property type="project" value="UniProtKB-UniPathway"/>
</dbReference>
<organism evidence="9 10">
    <name type="scientific">Pelodictyon phaeoclathratiforme (strain DSM 5477 / BU-1)</name>
    <dbReference type="NCBI Taxonomy" id="324925"/>
    <lineage>
        <taxon>Bacteria</taxon>
        <taxon>Pseudomonadati</taxon>
        <taxon>Chlorobiota</taxon>
        <taxon>Chlorobiia</taxon>
        <taxon>Chlorobiales</taxon>
        <taxon>Chlorobiaceae</taxon>
        <taxon>Chlorobium/Pelodictyon group</taxon>
        <taxon>Pelodictyon</taxon>
    </lineage>
</organism>
<dbReference type="InterPro" id="IPR037171">
    <property type="entry name" value="NagB/RpiA_transferase-like"/>
</dbReference>
<dbReference type="InterPro" id="IPR006148">
    <property type="entry name" value="Glc/Gal-6P_isomerase"/>
</dbReference>
<evidence type="ECO:0000313" key="9">
    <source>
        <dbReference type="EMBL" id="ACF44665.1"/>
    </source>
</evidence>
<evidence type="ECO:0000256" key="4">
    <source>
        <dbReference type="ARBA" id="ARBA00010662"/>
    </source>
</evidence>
<evidence type="ECO:0000313" key="10">
    <source>
        <dbReference type="Proteomes" id="UP000002724"/>
    </source>
</evidence>
<comment type="pathway">
    <text evidence="3 7">Carbohydrate degradation; pentose phosphate pathway; D-ribulose 5-phosphate from D-glucose 6-phosphate (oxidative stage): step 2/3.</text>
</comment>
<dbReference type="GO" id="GO:0017057">
    <property type="term" value="F:6-phosphogluconolactonase activity"/>
    <property type="evidence" value="ECO:0007669"/>
    <property type="project" value="UniProtKB-UniRule"/>
</dbReference>
<dbReference type="Proteomes" id="UP000002724">
    <property type="component" value="Chromosome"/>
</dbReference>
<dbReference type="KEGG" id="pph:Ppha_2482"/>
<dbReference type="InterPro" id="IPR039104">
    <property type="entry name" value="6PGL"/>
</dbReference>
<proteinExistence type="inferred from homology"/>
<keyword evidence="7" id="KW-0378">Hydrolase</keyword>
<dbReference type="HOGENOM" id="CLU_053947_2_0_10"/>
<dbReference type="Gene3D" id="3.40.50.1360">
    <property type="match status" value="1"/>
</dbReference>
<dbReference type="CDD" id="cd01400">
    <property type="entry name" value="6PGL"/>
    <property type="match status" value="1"/>
</dbReference>
<dbReference type="SUPFAM" id="SSF100950">
    <property type="entry name" value="NagB/RpiA/CoA transferase-like"/>
    <property type="match status" value="1"/>
</dbReference>
<dbReference type="GO" id="GO:0005975">
    <property type="term" value="P:carbohydrate metabolic process"/>
    <property type="evidence" value="ECO:0007669"/>
    <property type="project" value="UniProtKB-UniRule"/>
</dbReference>
<evidence type="ECO:0000256" key="5">
    <source>
        <dbReference type="ARBA" id="ARBA00013198"/>
    </source>
</evidence>
<evidence type="ECO:0000256" key="7">
    <source>
        <dbReference type="RuleBase" id="RU365095"/>
    </source>
</evidence>
<evidence type="ECO:0000256" key="3">
    <source>
        <dbReference type="ARBA" id="ARBA00004961"/>
    </source>
</evidence>
<feature type="domain" description="Glucosamine/galactosamine-6-phosphate isomerase" evidence="8">
    <location>
        <begin position="48"/>
        <end position="298"/>
    </location>
</feature>